<feature type="region of interest" description="Disordered" evidence="1">
    <location>
        <begin position="70"/>
        <end position="370"/>
    </location>
</feature>
<reference evidence="2 3" key="1">
    <citation type="submission" date="2021-05" db="EMBL/GenBank/DDBJ databases">
        <title>Genome Assembly of Synthetic Allotetraploid Brassica napus Reveals Homoeologous Exchanges between Subgenomes.</title>
        <authorList>
            <person name="Davis J.T."/>
        </authorList>
    </citation>
    <scope>NUCLEOTIDE SEQUENCE [LARGE SCALE GENOMIC DNA]</scope>
    <source>
        <strain evidence="3">cv. Da-Ae</strain>
        <tissue evidence="2">Seedling</tissue>
    </source>
</reference>
<feature type="compositionally biased region" description="Basic and acidic residues" evidence="1">
    <location>
        <begin position="407"/>
        <end position="426"/>
    </location>
</feature>
<name>A0ABQ8C2C9_BRANA</name>
<evidence type="ECO:0000256" key="1">
    <source>
        <dbReference type="SAM" id="MobiDB-lite"/>
    </source>
</evidence>
<dbReference type="Proteomes" id="UP000824890">
    <property type="component" value="Unassembled WGS sequence"/>
</dbReference>
<dbReference type="EMBL" id="JAGKQM010000009">
    <property type="protein sequence ID" value="KAH0911210.1"/>
    <property type="molecule type" value="Genomic_DNA"/>
</dbReference>
<comment type="caution">
    <text evidence="2">The sequence shown here is derived from an EMBL/GenBank/DDBJ whole genome shotgun (WGS) entry which is preliminary data.</text>
</comment>
<sequence length="745" mass="85145">MLMRRSYGNRERGESPRPERTRVEKMRRSYGNRERGESPRPERTRVEKQEKNRVARIEQKELEEIATREAFSIPSRYETSRVPESDRYSLEDGRYGRGQNRDFRRPIMTGTDRISHDLRERITEQRESLSKNVWKRLEKPDTTHYPRDRERHHPYQRPKSYDSMTRDGDKSRYETYSRKSTWYSNDQRNQNGLNHDLQSVSRSSPKRRASPDSQRTISAAYVTNRSGYGSRGQSHRSPQKPAQEWRPVRQSINEGKKNDENQTVLGETEEDKRRRLKGKMIAQDPPAAPPRPIPDRGTLTIREPSSNMQQQMQGGCEKEKQAPTKNREEENKQSSERLGSANTPTNIEGGLDDPDSLDNVPEDDGVLDDEAFEKMMELYTEPEAFADDEEMQNVDEVDDLMEEEQEMERARVEKEKRAETEKEKSKGLMVKKIKDFGMAGNSHQKNDPAAVRNKLNGDGKKIGAEIDQNDNGKKKKVPRSPEIKEPPQIRTGIRCQVDASWVHEGSRSGVGFALWEGAKHFSPACRGCGTKAIVQCTLKLIVLNSKADTKLLEEPILAFGPLSAALPMIYCGEDSSQGLSELHDLSLGLLQSARSHDEIKYGAISAVLDIKNITAVTMAAIDESQDMQKSASKFPDEQWDPMFTVSLAQKNHHPQQFQTKGPANVPPDGIRFPKSCVFNTPLYEQVRIFESFTCLICFCFGVSFIVLTEPFIHYDWVSYLIGFREFVVLICDLALCNSRLVVPYS</sequence>
<feature type="compositionally biased region" description="Acidic residues" evidence="1">
    <location>
        <begin position="350"/>
        <end position="370"/>
    </location>
</feature>
<feature type="compositionally biased region" description="Polar residues" evidence="1">
    <location>
        <begin position="336"/>
        <end position="346"/>
    </location>
</feature>
<feature type="compositionally biased region" description="Basic and acidic residues" evidence="1">
    <location>
        <begin position="316"/>
        <end position="335"/>
    </location>
</feature>
<evidence type="ECO:0000313" key="3">
    <source>
        <dbReference type="Proteomes" id="UP000824890"/>
    </source>
</evidence>
<evidence type="ECO:0000313" key="2">
    <source>
        <dbReference type="EMBL" id="KAH0911210.1"/>
    </source>
</evidence>
<feature type="region of interest" description="Disordered" evidence="1">
    <location>
        <begin position="1"/>
        <end position="53"/>
    </location>
</feature>
<proteinExistence type="predicted"/>
<feature type="compositionally biased region" description="Polar residues" evidence="1">
    <location>
        <begin position="178"/>
        <end position="203"/>
    </location>
</feature>
<feature type="compositionally biased region" description="Basic and acidic residues" evidence="1">
    <location>
        <begin position="164"/>
        <end position="177"/>
    </location>
</feature>
<protein>
    <submittedName>
        <fullName evidence="2">Uncharacterized protein</fullName>
    </submittedName>
</protein>
<feature type="compositionally biased region" description="Polar residues" evidence="1">
    <location>
        <begin position="211"/>
        <end position="232"/>
    </location>
</feature>
<feature type="compositionally biased region" description="Basic and acidic residues" evidence="1">
    <location>
        <begin position="78"/>
        <end position="105"/>
    </location>
</feature>
<feature type="region of interest" description="Disordered" evidence="1">
    <location>
        <begin position="402"/>
        <end position="426"/>
    </location>
</feature>
<feature type="compositionally biased region" description="Basic and acidic residues" evidence="1">
    <location>
        <begin position="113"/>
        <end position="153"/>
    </location>
</feature>
<feature type="region of interest" description="Disordered" evidence="1">
    <location>
        <begin position="438"/>
        <end position="486"/>
    </location>
</feature>
<keyword evidence="3" id="KW-1185">Reference proteome</keyword>
<feature type="compositionally biased region" description="Basic and acidic residues" evidence="1">
    <location>
        <begin position="455"/>
        <end position="464"/>
    </location>
</feature>
<accession>A0ABQ8C2C9</accession>
<gene>
    <name evidence="2" type="ORF">HID58_034531</name>
</gene>
<feature type="compositionally biased region" description="Polar residues" evidence="1">
    <location>
        <begin position="303"/>
        <end position="313"/>
    </location>
</feature>
<organism evidence="2 3">
    <name type="scientific">Brassica napus</name>
    <name type="common">Rape</name>
    <dbReference type="NCBI Taxonomy" id="3708"/>
    <lineage>
        <taxon>Eukaryota</taxon>
        <taxon>Viridiplantae</taxon>
        <taxon>Streptophyta</taxon>
        <taxon>Embryophyta</taxon>
        <taxon>Tracheophyta</taxon>
        <taxon>Spermatophyta</taxon>
        <taxon>Magnoliopsida</taxon>
        <taxon>eudicotyledons</taxon>
        <taxon>Gunneridae</taxon>
        <taxon>Pentapetalae</taxon>
        <taxon>rosids</taxon>
        <taxon>malvids</taxon>
        <taxon>Brassicales</taxon>
        <taxon>Brassicaceae</taxon>
        <taxon>Brassiceae</taxon>
        <taxon>Brassica</taxon>
    </lineage>
</organism>
<feature type="compositionally biased region" description="Basic and acidic residues" evidence="1">
    <location>
        <begin position="8"/>
        <end position="53"/>
    </location>
</feature>